<evidence type="ECO:0000259" key="3">
    <source>
        <dbReference type="Pfam" id="PF05193"/>
    </source>
</evidence>
<sequence>MRRLALLLLAALSLQAQAPHLAEVQERRLANGLRVLVVERRGLGAFHAALVFRGGRAEEAPALAGATDLLARALYGATWPEDLDAAKGAGSLDALLREEEGLLESLRLEQLRQRKDPAGGSQLPALGANLWTLHEAVRARFSHAPLTDVYAARGGRWAASAGADALLVETELPTADFEFWCRTEAQRLTVLQLSRFSEARAALVAELRTRGAQSLGLLQGAALPGHPYGRDLADHLPALEAMRRSDLQAWARQACRPDRLTLVLVGGFSLETALPPLERYFGALPAGPASGGSEDPLLPEIPADLGDRRIQATLGGGSGLLVGWRIPPRPHRDHLALRLAARLLGGGPSGRLAQRLVRQKVLAQSVEVRMDLPGGRLPGLLVISAVPAEGHSLAEVEGAVHTEILRLQQEPIAAEDWQRALTQIDVEQLRVQDEPAALARALGLAWAEAGDWRQAEQELQRLRNLGPEAVQAAARTWLNPSHRTTLWLQGDSGEGQDPLEAETARVLKALAATRIEDLAQREHMVSEGLRQLRMLSIEERRRTLKLLEAQLAPGKR</sequence>
<feature type="chain" id="PRO_5046968664" description="Peptidase M16 C-terminal domain-containing protein" evidence="2">
    <location>
        <begin position="19"/>
        <end position="556"/>
    </location>
</feature>
<dbReference type="RefSeq" id="WP_285605905.1">
    <property type="nucleotide sequence ID" value="NZ_BSDC01000001.1"/>
</dbReference>
<dbReference type="EMBL" id="BSDC01000001">
    <property type="protein sequence ID" value="GLH65814.1"/>
    <property type="molecule type" value="Genomic_DNA"/>
</dbReference>
<dbReference type="Pfam" id="PF05193">
    <property type="entry name" value="Peptidase_M16_C"/>
    <property type="match status" value="1"/>
</dbReference>
<keyword evidence="2" id="KW-0732">Signal</keyword>
<keyword evidence="5" id="KW-1185">Reference proteome</keyword>
<dbReference type="Gene3D" id="3.30.830.10">
    <property type="entry name" value="Metalloenzyme, LuxS/M16 peptidase-like"/>
    <property type="match status" value="2"/>
</dbReference>
<evidence type="ECO:0000313" key="5">
    <source>
        <dbReference type="Proteomes" id="UP001165044"/>
    </source>
</evidence>
<comment type="caution">
    <text evidence="4">The sequence shown here is derived from an EMBL/GenBank/DDBJ whole genome shotgun (WGS) entry which is preliminary data.</text>
</comment>
<protein>
    <recommendedName>
        <fullName evidence="3">Peptidase M16 C-terminal domain-containing protein</fullName>
    </recommendedName>
</protein>
<comment type="similarity">
    <text evidence="1">Belongs to the peptidase M16 family.</text>
</comment>
<evidence type="ECO:0000313" key="4">
    <source>
        <dbReference type="EMBL" id="GLH65814.1"/>
    </source>
</evidence>
<proteinExistence type="inferred from homology"/>
<evidence type="ECO:0000256" key="2">
    <source>
        <dbReference type="SAM" id="SignalP"/>
    </source>
</evidence>
<reference evidence="4" key="1">
    <citation type="journal article" date="2023" name="Antonie Van Leeuwenhoek">
        <title>Mesoterricola silvestris gen. nov., sp. nov., Mesoterricola sediminis sp. nov., Geothrix oryzae sp. nov., Geothrix edaphica sp. nov., Geothrix rubra sp. nov., and Geothrix limicola sp. nov., six novel members of Acidobacteriota isolated from soils.</title>
        <authorList>
            <person name="Itoh H."/>
            <person name="Sugisawa Y."/>
            <person name="Mise K."/>
            <person name="Xu Z."/>
            <person name="Kuniyasu M."/>
            <person name="Ushijima N."/>
            <person name="Kawano K."/>
            <person name="Kobayashi E."/>
            <person name="Shiratori Y."/>
            <person name="Masuda Y."/>
            <person name="Senoo K."/>
        </authorList>
    </citation>
    <scope>NUCLEOTIDE SEQUENCE</scope>
    <source>
        <strain evidence="4">Red802</strain>
    </source>
</reference>
<dbReference type="PANTHER" id="PTHR11851">
    <property type="entry name" value="METALLOPROTEASE"/>
    <property type="match status" value="1"/>
</dbReference>
<dbReference type="InterPro" id="IPR011249">
    <property type="entry name" value="Metalloenz_LuxS/M16"/>
</dbReference>
<dbReference type="InterPro" id="IPR050361">
    <property type="entry name" value="MPP/UQCRC_Complex"/>
</dbReference>
<feature type="domain" description="Peptidase M16 C-terminal" evidence="3">
    <location>
        <begin position="244"/>
        <end position="423"/>
    </location>
</feature>
<organism evidence="4 5">
    <name type="scientific">Geothrix edaphica</name>
    <dbReference type="NCBI Taxonomy" id="2927976"/>
    <lineage>
        <taxon>Bacteria</taxon>
        <taxon>Pseudomonadati</taxon>
        <taxon>Acidobacteriota</taxon>
        <taxon>Holophagae</taxon>
        <taxon>Holophagales</taxon>
        <taxon>Holophagaceae</taxon>
        <taxon>Geothrix</taxon>
    </lineage>
</organism>
<gene>
    <name evidence="4" type="ORF">GETHED_01780</name>
</gene>
<evidence type="ECO:0000256" key="1">
    <source>
        <dbReference type="ARBA" id="ARBA00007261"/>
    </source>
</evidence>
<dbReference type="InterPro" id="IPR007863">
    <property type="entry name" value="Peptidase_M16_C"/>
</dbReference>
<dbReference type="PANTHER" id="PTHR11851:SF49">
    <property type="entry name" value="MITOCHONDRIAL-PROCESSING PEPTIDASE SUBUNIT ALPHA"/>
    <property type="match status" value="1"/>
</dbReference>
<accession>A0ABQ5PTV0</accession>
<dbReference type="SUPFAM" id="SSF63411">
    <property type="entry name" value="LuxS/MPP-like metallohydrolase"/>
    <property type="match status" value="2"/>
</dbReference>
<dbReference type="Proteomes" id="UP001165044">
    <property type="component" value="Unassembled WGS sequence"/>
</dbReference>
<name>A0ABQ5PTV0_9BACT</name>
<feature type="signal peptide" evidence="2">
    <location>
        <begin position="1"/>
        <end position="18"/>
    </location>
</feature>